<keyword evidence="3 6" id="KW-0285">Flavoprotein</keyword>
<evidence type="ECO:0000313" key="9">
    <source>
        <dbReference type="EMBL" id="GGH36957.1"/>
    </source>
</evidence>
<comment type="cofactor">
    <cofactor evidence="1 5">
        <name>FAD</name>
        <dbReference type="ChEBI" id="CHEBI:57692"/>
    </cofactor>
</comment>
<reference evidence="9" key="1">
    <citation type="journal article" date="2014" name="Int. J. Syst. Evol. Microbiol.">
        <title>Complete genome sequence of Corynebacterium casei LMG S-19264T (=DSM 44701T), isolated from a smear-ripened cheese.</title>
        <authorList>
            <consortium name="US DOE Joint Genome Institute (JGI-PGF)"/>
            <person name="Walter F."/>
            <person name="Albersmeier A."/>
            <person name="Kalinowski J."/>
            <person name="Ruckert C."/>
        </authorList>
    </citation>
    <scope>NUCLEOTIDE SEQUENCE</scope>
    <source>
        <strain evidence="9">CGMCC 1.15794</strain>
    </source>
</reference>
<dbReference type="InterPro" id="IPR036188">
    <property type="entry name" value="FAD/NAD-bd_sf"/>
</dbReference>
<evidence type="ECO:0000256" key="2">
    <source>
        <dbReference type="ARBA" id="ARBA00010790"/>
    </source>
</evidence>
<dbReference type="EMBL" id="BMJY01000002">
    <property type="protein sequence ID" value="GGH36957.1"/>
    <property type="molecule type" value="Genomic_DNA"/>
</dbReference>
<evidence type="ECO:0000256" key="5">
    <source>
        <dbReference type="PIRSR" id="PIRSR000137-2"/>
    </source>
</evidence>
<evidence type="ECO:0000256" key="3">
    <source>
        <dbReference type="ARBA" id="ARBA00022630"/>
    </source>
</evidence>
<dbReference type="PROSITE" id="PS00623">
    <property type="entry name" value="GMC_OXRED_1"/>
    <property type="match status" value="1"/>
</dbReference>
<dbReference type="PROSITE" id="PS00624">
    <property type="entry name" value="GMC_OXRED_2"/>
    <property type="match status" value="1"/>
</dbReference>
<evidence type="ECO:0000256" key="6">
    <source>
        <dbReference type="RuleBase" id="RU003968"/>
    </source>
</evidence>
<sequence>MWDYIIVGAGSAGAVLAARISEEARAQVLLLEAGPDYRSAETPPEYHHRDLGRGLELRATAAEPNPDFVWTGPTARRAPGQEVFPYRRGRGLGGSSTINGLCAIRGVPADFAEWERMGARGWSYEDLLPAFIASESDHDFPESPFHGAQGPIPVYREPESGWGGTDRGLRDAAIDAGYGWDPDHNAPHGTGAAAFALNIRDGRRVSTNDGYLEPIRERENLTIEGSAHVDRVLFDGTRATGVLLADGTARMLAPGGEVLLSAGAMHSPAILMRSGIGPEGVLREIGVAPLSVLPVGEGLQDHAVVFVEIPVTDESRISVGNRPTNVIVRYSSELPGARPNDMMFMASNHNYWFGKPTAGVAVQLNQSLSRGRYFLHSADPLADPHLEMDLLSDERDLARMRDALERMRELLEHPSLERIRTGEPSWIRSDRDIRAMVKDVMHLCSTARMGAEGDEGVVVTPDCRVIGTEGLRVVDASIMPSVVSANLHLTVVAMAELAASRLTGRPLSSATTTELATA</sequence>
<evidence type="ECO:0000259" key="7">
    <source>
        <dbReference type="PROSITE" id="PS00623"/>
    </source>
</evidence>
<dbReference type="Proteomes" id="UP000657592">
    <property type="component" value="Unassembled WGS sequence"/>
</dbReference>
<dbReference type="InterPro" id="IPR007867">
    <property type="entry name" value="GMC_OxRtase_C"/>
</dbReference>
<feature type="domain" description="Glucose-methanol-choline oxidoreductase N-terminal" evidence="7">
    <location>
        <begin position="89"/>
        <end position="112"/>
    </location>
</feature>
<protein>
    <submittedName>
        <fullName evidence="9">GMC family oxidoreductase</fullName>
    </submittedName>
</protein>
<dbReference type="InterPro" id="IPR012132">
    <property type="entry name" value="GMC_OxRdtase"/>
</dbReference>
<accession>A0A917IE88</accession>
<dbReference type="Gene3D" id="3.30.410.40">
    <property type="match status" value="1"/>
</dbReference>
<dbReference type="SUPFAM" id="SSF54373">
    <property type="entry name" value="FAD-linked reductases, C-terminal domain"/>
    <property type="match status" value="1"/>
</dbReference>
<name>A0A917IE88_9MICO</name>
<comment type="similarity">
    <text evidence="2 6">Belongs to the GMC oxidoreductase family.</text>
</comment>
<keyword evidence="4 5" id="KW-0274">FAD</keyword>
<gene>
    <name evidence="9" type="ORF">GCM10010921_06470</name>
</gene>
<evidence type="ECO:0000256" key="4">
    <source>
        <dbReference type="ARBA" id="ARBA00022827"/>
    </source>
</evidence>
<dbReference type="InterPro" id="IPR000172">
    <property type="entry name" value="GMC_OxRdtase_N"/>
</dbReference>
<reference evidence="9" key="2">
    <citation type="submission" date="2020-09" db="EMBL/GenBank/DDBJ databases">
        <authorList>
            <person name="Sun Q."/>
            <person name="Zhou Y."/>
        </authorList>
    </citation>
    <scope>NUCLEOTIDE SEQUENCE</scope>
    <source>
        <strain evidence="9">CGMCC 1.15794</strain>
    </source>
</reference>
<dbReference type="GO" id="GO:0016614">
    <property type="term" value="F:oxidoreductase activity, acting on CH-OH group of donors"/>
    <property type="evidence" value="ECO:0007669"/>
    <property type="project" value="InterPro"/>
</dbReference>
<feature type="binding site" evidence="5">
    <location>
        <position position="229"/>
    </location>
    <ligand>
        <name>FAD</name>
        <dbReference type="ChEBI" id="CHEBI:57692"/>
    </ligand>
</feature>
<evidence type="ECO:0000313" key="10">
    <source>
        <dbReference type="Proteomes" id="UP000657592"/>
    </source>
</evidence>
<dbReference type="SUPFAM" id="SSF51905">
    <property type="entry name" value="FAD/NAD(P)-binding domain"/>
    <property type="match status" value="1"/>
</dbReference>
<dbReference type="PANTHER" id="PTHR11552:SF147">
    <property type="entry name" value="CHOLINE DEHYDROGENASE, MITOCHONDRIAL"/>
    <property type="match status" value="1"/>
</dbReference>
<evidence type="ECO:0000256" key="1">
    <source>
        <dbReference type="ARBA" id="ARBA00001974"/>
    </source>
</evidence>
<feature type="domain" description="Glucose-methanol-choline oxidoreductase N-terminal" evidence="8">
    <location>
        <begin position="263"/>
        <end position="277"/>
    </location>
</feature>
<dbReference type="PANTHER" id="PTHR11552">
    <property type="entry name" value="GLUCOSE-METHANOL-CHOLINE GMC OXIDOREDUCTASE"/>
    <property type="match status" value="1"/>
</dbReference>
<dbReference type="Pfam" id="PF00732">
    <property type="entry name" value="GMC_oxred_N"/>
    <property type="match status" value="1"/>
</dbReference>
<dbReference type="PIRSF" id="PIRSF000137">
    <property type="entry name" value="Alcohol_oxidase"/>
    <property type="match status" value="1"/>
</dbReference>
<dbReference type="Pfam" id="PF05199">
    <property type="entry name" value="GMC_oxred_C"/>
    <property type="match status" value="1"/>
</dbReference>
<keyword evidence="10" id="KW-1185">Reference proteome</keyword>
<comment type="caution">
    <text evidence="9">The sequence shown here is derived from an EMBL/GenBank/DDBJ whole genome shotgun (WGS) entry which is preliminary data.</text>
</comment>
<dbReference type="RefSeq" id="WP_188754819.1">
    <property type="nucleotide sequence ID" value="NZ_BMJY01000002.1"/>
</dbReference>
<organism evidence="9 10">
    <name type="scientific">Microbacterium album</name>
    <dbReference type="NCBI Taxonomy" id="2053191"/>
    <lineage>
        <taxon>Bacteria</taxon>
        <taxon>Bacillati</taxon>
        <taxon>Actinomycetota</taxon>
        <taxon>Actinomycetes</taxon>
        <taxon>Micrococcales</taxon>
        <taxon>Microbacteriaceae</taxon>
        <taxon>Microbacterium</taxon>
    </lineage>
</organism>
<dbReference type="AlphaFoldDB" id="A0A917IE88"/>
<dbReference type="GO" id="GO:0050660">
    <property type="term" value="F:flavin adenine dinucleotide binding"/>
    <property type="evidence" value="ECO:0007669"/>
    <property type="project" value="InterPro"/>
</dbReference>
<dbReference type="Gene3D" id="3.50.50.60">
    <property type="entry name" value="FAD/NAD(P)-binding domain"/>
    <property type="match status" value="1"/>
</dbReference>
<evidence type="ECO:0000259" key="8">
    <source>
        <dbReference type="PROSITE" id="PS00624"/>
    </source>
</evidence>
<proteinExistence type="inferred from homology"/>